<feature type="non-terminal residue" evidence="1">
    <location>
        <position position="1"/>
    </location>
</feature>
<evidence type="ECO:0000313" key="1">
    <source>
        <dbReference type="EMBL" id="SVD64827.1"/>
    </source>
</evidence>
<protein>
    <submittedName>
        <fullName evidence="1">Uncharacterized protein</fullName>
    </submittedName>
</protein>
<reference evidence="1" key="1">
    <citation type="submission" date="2018-05" db="EMBL/GenBank/DDBJ databases">
        <authorList>
            <person name="Lanie J.A."/>
            <person name="Ng W.-L."/>
            <person name="Kazmierczak K.M."/>
            <person name="Andrzejewski T.M."/>
            <person name="Davidsen T.M."/>
            <person name="Wayne K.J."/>
            <person name="Tettelin H."/>
            <person name="Glass J.I."/>
            <person name="Rusch D."/>
            <person name="Podicherti R."/>
            <person name="Tsui H.-C.T."/>
            <person name="Winkler M.E."/>
        </authorList>
    </citation>
    <scope>NUCLEOTIDE SEQUENCE</scope>
</reference>
<proteinExistence type="predicted"/>
<accession>A0A382X0T6</accession>
<dbReference type="EMBL" id="UINC01164140">
    <property type="protein sequence ID" value="SVD64827.1"/>
    <property type="molecule type" value="Genomic_DNA"/>
</dbReference>
<sequence length="25" mass="2423">VVVVAVTGTWVVVEIVVAGAEVVGA</sequence>
<name>A0A382X0T6_9ZZZZ</name>
<gene>
    <name evidence="1" type="ORF">METZ01_LOCUS417681</name>
</gene>
<organism evidence="1">
    <name type="scientific">marine metagenome</name>
    <dbReference type="NCBI Taxonomy" id="408172"/>
    <lineage>
        <taxon>unclassified sequences</taxon>
        <taxon>metagenomes</taxon>
        <taxon>ecological metagenomes</taxon>
    </lineage>
</organism>
<dbReference type="AlphaFoldDB" id="A0A382X0T6"/>